<dbReference type="AlphaFoldDB" id="A0A2G9YKW4"/>
<evidence type="ECO:0000313" key="3">
    <source>
        <dbReference type="EMBL" id="PIP19864.1"/>
    </source>
</evidence>
<feature type="domain" description="VanZ-like" evidence="2">
    <location>
        <begin position="44"/>
        <end position="122"/>
    </location>
</feature>
<accession>A0A2G9YKW4</accession>
<gene>
    <name evidence="3" type="ORF">COX41_00575</name>
</gene>
<evidence type="ECO:0000259" key="2">
    <source>
        <dbReference type="Pfam" id="PF04892"/>
    </source>
</evidence>
<feature type="transmembrane region" description="Helical" evidence="1">
    <location>
        <begin position="68"/>
        <end position="86"/>
    </location>
</feature>
<protein>
    <recommendedName>
        <fullName evidence="2">VanZ-like domain-containing protein</fullName>
    </recommendedName>
</protein>
<reference evidence="3 4" key="1">
    <citation type="submission" date="2017-09" db="EMBL/GenBank/DDBJ databases">
        <title>Depth-based differentiation of microbial function through sediment-hosted aquifers and enrichment of novel symbionts in the deep terrestrial subsurface.</title>
        <authorList>
            <person name="Probst A.J."/>
            <person name="Ladd B."/>
            <person name="Jarett J.K."/>
            <person name="Geller-Mcgrath D.E."/>
            <person name="Sieber C.M."/>
            <person name="Emerson J.B."/>
            <person name="Anantharaman K."/>
            <person name="Thomas B.C."/>
            <person name="Malmstrom R."/>
            <person name="Stieglmeier M."/>
            <person name="Klingl A."/>
            <person name="Woyke T."/>
            <person name="Ryan C.M."/>
            <person name="Banfield J.F."/>
        </authorList>
    </citation>
    <scope>NUCLEOTIDE SEQUENCE [LARGE SCALE GENOMIC DNA]</scope>
    <source>
        <strain evidence="3">CG23_combo_of_CG06-09_8_20_14_all_41_10</strain>
    </source>
</reference>
<dbReference type="Proteomes" id="UP000231292">
    <property type="component" value="Unassembled WGS sequence"/>
</dbReference>
<comment type="caution">
    <text evidence="3">The sequence shown here is derived from an EMBL/GenBank/DDBJ whole genome shotgun (WGS) entry which is preliminary data.</text>
</comment>
<proteinExistence type="predicted"/>
<dbReference type="NCBIfam" id="NF037970">
    <property type="entry name" value="vanZ_1"/>
    <property type="match status" value="1"/>
</dbReference>
<evidence type="ECO:0000313" key="4">
    <source>
        <dbReference type="Proteomes" id="UP000231292"/>
    </source>
</evidence>
<keyword evidence="1" id="KW-0812">Transmembrane</keyword>
<feature type="transmembrane region" description="Helical" evidence="1">
    <location>
        <begin position="43"/>
        <end position="61"/>
    </location>
</feature>
<feature type="transmembrane region" description="Helical" evidence="1">
    <location>
        <begin position="106"/>
        <end position="122"/>
    </location>
</feature>
<dbReference type="InterPro" id="IPR006976">
    <property type="entry name" value="VanZ-like"/>
</dbReference>
<sequence>MPNKKHLRIFKFWLPVFICASGIFYFSSLPGTRIPNLFLHEDIVFHFFAYLTLALFFSRALKNTSLGISGIKIVIFTFIFAVFYGISDEFHQYFVPYRDASAFDVLIDGFGGFLGSLLYICLK</sequence>
<name>A0A2G9YKW4_9BACT</name>
<feature type="transmembrane region" description="Helical" evidence="1">
    <location>
        <begin position="12"/>
        <end position="31"/>
    </location>
</feature>
<evidence type="ECO:0000256" key="1">
    <source>
        <dbReference type="SAM" id="Phobius"/>
    </source>
</evidence>
<keyword evidence="1" id="KW-1133">Transmembrane helix</keyword>
<organism evidence="3 4">
    <name type="scientific">Candidatus Sherwoodlollariibacterium unditelluris</name>
    <dbReference type="NCBI Taxonomy" id="1974757"/>
    <lineage>
        <taxon>Bacteria</taxon>
        <taxon>Pseudomonadati</taxon>
        <taxon>Candidatus Omnitrophota</taxon>
        <taxon>Candidatus Sherwoodlollariibacterium</taxon>
    </lineage>
</organism>
<dbReference type="EMBL" id="PCRK01000009">
    <property type="protein sequence ID" value="PIP19864.1"/>
    <property type="molecule type" value="Genomic_DNA"/>
</dbReference>
<keyword evidence="1" id="KW-0472">Membrane</keyword>
<dbReference type="Pfam" id="PF04892">
    <property type="entry name" value="VanZ"/>
    <property type="match status" value="1"/>
</dbReference>